<name>A0A934QUL9_9PSEU</name>
<organism evidence="2 3">
    <name type="scientific">Prauserella cavernicola</name>
    <dbReference type="NCBI Taxonomy" id="2800127"/>
    <lineage>
        <taxon>Bacteria</taxon>
        <taxon>Bacillati</taxon>
        <taxon>Actinomycetota</taxon>
        <taxon>Actinomycetes</taxon>
        <taxon>Pseudonocardiales</taxon>
        <taxon>Pseudonocardiaceae</taxon>
        <taxon>Prauserella</taxon>
    </lineage>
</organism>
<accession>A0A934QUL9</accession>
<dbReference type="Proteomes" id="UP000635245">
    <property type="component" value="Unassembled WGS sequence"/>
</dbReference>
<dbReference type="GO" id="GO:0003700">
    <property type="term" value="F:DNA-binding transcription factor activity"/>
    <property type="evidence" value="ECO:0007669"/>
    <property type="project" value="InterPro"/>
</dbReference>
<protein>
    <submittedName>
        <fullName evidence="2">Helix-turn-helix transcriptional regulator</fullName>
    </submittedName>
</protein>
<dbReference type="RefSeq" id="WP_200318682.1">
    <property type="nucleotide sequence ID" value="NZ_JAENJH010000003.1"/>
</dbReference>
<evidence type="ECO:0000313" key="3">
    <source>
        <dbReference type="Proteomes" id="UP000635245"/>
    </source>
</evidence>
<keyword evidence="3" id="KW-1185">Reference proteome</keyword>
<dbReference type="Gene3D" id="1.10.10.10">
    <property type="entry name" value="Winged helix-like DNA-binding domain superfamily/Winged helix DNA-binding domain"/>
    <property type="match status" value="1"/>
</dbReference>
<dbReference type="EMBL" id="JAENJH010000003">
    <property type="protein sequence ID" value="MBK1785648.1"/>
    <property type="molecule type" value="Genomic_DNA"/>
</dbReference>
<comment type="caution">
    <text evidence="2">The sequence shown here is derived from an EMBL/GenBank/DDBJ whole genome shotgun (WGS) entry which is preliminary data.</text>
</comment>
<dbReference type="InterPro" id="IPR011991">
    <property type="entry name" value="ArsR-like_HTH"/>
</dbReference>
<sequence>MADDELIRDPKRLRALSHPLRWELIDLLTVEGSATATRCAQVLGESVASCSYHLNMLAKYGFVEEAPGGTGREKPWRATSAKQDFRLSELDEEGALAGEAAADALLEREMTVLRKRIRAHGLEPEEWRGATGIINSNTFLTAEEAAEVRTLIMGVVERYRHRLTDPDSRPEGAREVRIFTATTVAPERPEPT</sequence>
<feature type="domain" description="HTH arsR-type" evidence="1">
    <location>
        <begin position="11"/>
        <end position="92"/>
    </location>
</feature>
<dbReference type="SMART" id="SM00418">
    <property type="entry name" value="HTH_ARSR"/>
    <property type="match status" value="1"/>
</dbReference>
<evidence type="ECO:0000259" key="1">
    <source>
        <dbReference type="SMART" id="SM00418"/>
    </source>
</evidence>
<reference evidence="2" key="1">
    <citation type="submission" date="2020-12" db="EMBL/GenBank/DDBJ databases">
        <title>Prauserella sp. ASG 168, a novel actinomycete isolated from cave rock.</title>
        <authorList>
            <person name="Suriyachadkun C."/>
        </authorList>
    </citation>
    <scope>NUCLEOTIDE SEQUENCE</scope>
    <source>
        <strain evidence="2">ASG 168</strain>
    </source>
</reference>
<gene>
    <name evidence="2" type="ORF">JHE00_15060</name>
</gene>
<dbReference type="InterPro" id="IPR036388">
    <property type="entry name" value="WH-like_DNA-bd_sf"/>
</dbReference>
<dbReference type="AlphaFoldDB" id="A0A934QUL9"/>
<dbReference type="CDD" id="cd00090">
    <property type="entry name" value="HTH_ARSR"/>
    <property type="match status" value="1"/>
</dbReference>
<evidence type="ECO:0000313" key="2">
    <source>
        <dbReference type="EMBL" id="MBK1785648.1"/>
    </source>
</evidence>
<dbReference type="InterPro" id="IPR036390">
    <property type="entry name" value="WH_DNA-bd_sf"/>
</dbReference>
<dbReference type="InterPro" id="IPR001845">
    <property type="entry name" value="HTH_ArsR_DNA-bd_dom"/>
</dbReference>
<proteinExistence type="predicted"/>
<dbReference type="SUPFAM" id="SSF46785">
    <property type="entry name" value="Winged helix' DNA-binding domain"/>
    <property type="match status" value="1"/>
</dbReference>
<dbReference type="Pfam" id="PF12840">
    <property type="entry name" value="HTH_20"/>
    <property type="match status" value="1"/>
</dbReference>